<feature type="region of interest" description="Disordered" evidence="1">
    <location>
        <begin position="333"/>
        <end position="356"/>
    </location>
</feature>
<dbReference type="EMBL" id="CP098740">
    <property type="protein sequence ID" value="UZK56620.1"/>
    <property type="molecule type" value="Genomic_DNA"/>
</dbReference>
<evidence type="ECO:0000256" key="1">
    <source>
        <dbReference type="SAM" id="MobiDB-lite"/>
    </source>
</evidence>
<evidence type="ECO:0000313" key="3">
    <source>
        <dbReference type="Proteomes" id="UP001164963"/>
    </source>
</evidence>
<dbReference type="InterPro" id="IPR027417">
    <property type="entry name" value="P-loop_NTPase"/>
</dbReference>
<dbReference type="Gene3D" id="3.40.50.300">
    <property type="entry name" value="P-loop containing nucleotide triphosphate hydrolases"/>
    <property type="match status" value="1"/>
</dbReference>
<organism evidence="2 3">
    <name type="scientific">Streptomyces drozdowiczii</name>
    <dbReference type="NCBI Taxonomy" id="202862"/>
    <lineage>
        <taxon>Bacteria</taxon>
        <taxon>Bacillati</taxon>
        <taxon>Actinomycetota</taxon>
        <taxon>Actinomycetes</taxon>
        <taxon>Kitasatosporales</taxon>
        <taxon>Streptomycetaceae</taxon>
        <taxon>Streptomyces</taxon>
    </lineage>
</organism>
<dbReference type="Gene3D" id="3.40.50.1460">
    <property type="match status" value="1"/>
</dbReference>
<dbReference type="SUPFAM" id="SSF52540">
    <property type="entry name" value="P-loop containing nucleoside triphosphate hydrolases"/>
    <property type="match status" value="1"/>
</dbReference>
<evidence type="ECO:0000313" key="2">
    <source>
        <dbReference type="EMBL" id="UZK56620.1"/>
    </source>
</evidence>
<dbReference type="PANTHER" id="PTHR19959:SF119">
    <property type="entry name" value="FUNGAL LIPASE-LIKE DOMAIN-CONTAINING PROTEIN"/>
    <property type="match status" value="1"/>
</dbReference>
<dbReference type="Proteomes" id="UP001164963">
    <property type="component" value="Chromosome"/>
</dbReference>
<proteinExistence type="predicted"/>
<dbReference type="Pfam" id="PF13374">
    <property type="entry name" value="TPR_10"/>
    <property type="match status" value="2"/>
</dbReference>
<gene>
    <name evidence="2" type="ORF">NEH16_23300</name>
</gene>
<dbReference type="InterPro" id="IPR011990">
    <property type="entry name" value="TPR-like_helical_dom_sf"/>
</dbReference>
<name>A0ABY6PX49_9ACTN</name>
<reference evidence="2" key="1">
    <citation type="journal article" date="2022" name="Front. Microbiol.">
        <title>Mirubactin C rescues the lethal effect of cell wall biosynthesis mutations in Bacillus subtilis.</title>
        <authorList>
            <person name="Kepplinger B."/>
            <person name="Wen X."/>
            <person name="Tyler A.R."/>
            <person name="Kim B.Y."/>
            <person name="Brown J."/>
            <person name="Banks P."/>
            <person name="Dashti Y."/>
            <person name="Mackenzie E.S."/>
            <person name="Wills C."/>
            <person name="Kawai Y."/>
            <person name="Waldron K.J."/>
            <person name="Allenby N.E.E."/>
            <person name="Wu L.J."/>
            <person name="Hall M.J."/>
            <person name="Errington J."/>
        </authorList>
    </citation>
    <scope>NUCLEOTIDE SEQUENCE</scope>
    <source>
        <strain evidence="2">MDA8-470</strain>
    </source>
</reference>
<dbReference type="PANTHER" id="PTHR19959">
    <property type="entry name" value="KINESIN LIGHT CHAIN"/>
    <property type="match status" value="1"/>
</dbReference>
<dbReference type="SUPFAM" id="SSF48452">
    <property type="entry name" value="TPR-like"/>
    <property type="match status" value="3"/>
</dbReference>
<sequence>MADEADVVGGDAVGTALCVVCETYADERTFPRLTGATAQMEGIVNRLEALGIATRMAGGGNPSWADFDRDLTAWSASGAGKPAIIVWSGHGVLVDDELRLALSDLDLDVEQVARDARALRHGVSPETLVNEAVASGADQILVLIDACHAGDAVGRGLEKALRRWETTSAPPGRVQWFGIMTSCRRGETSDGAGPLLDALAEVLREGPATSEYRSAWSAHNAWVSGPDVLAALGERWRGEGQTPVPAALGTGRPVFPNPRHVPGAPARLVEHLVLAARGVGFREEGSFFTGRKRVLRRITDWIEADEAGLFLVTGPAGCGKSAVLGRIATLTDPERRAETEAQGGLREGDPGPGPGHPLAAVHLRGLSPVQAAGELALRLGLPEPRNPDDFRGELRELDRRPVLVLDGLDEVPVEHLQAMIEELVFPLSRAVPVLLGSRERAFRARLADDGHPDETLPDALARLIGAAVTTADLEEEPGTEEDIAAYVARRCEAGGFPADRAREAGEAVAARATAVDGGFLFARLVTGSLLAEGQAAGDDAWQAGLPESIGAAFEDDLRAGPVRVLADGTELPSAARDLLTALAWTAGRGMPAGGVWEEVAGALGGRATPYDESDVDWVLSAYGRYIVECAEDGQAVYRLYHREFVSHLEARPVAGGAEAAEVVLAALVAHAERRAADGGWAAVNPYVRRSLARHACWAGAPGIEALRKFVKRLGPDAVPVLGHALHRYSEQLGQEGDPAEALRAAQEAADLFRTLEEAAPGSRTTELVRSLVNVANRCADVGDREGSLLPAREAVALLRSRSEAGDSASLADLALALATLGRRVHEIGDLEGALVLTGDAVVIFRELSEKEPAVFRPQLASALNGLAVVLTALGERRASVSPAQEAVEIFTDLAAARPDEHLGPLASSLAGLAHALRAVGRHADALPQAEKAVEVNRRVIKRHPAALRASLAGSLANLSVHRADVGDTARALAPARESVEICRELVERHPDTFREQLAAALHNLADRLSAVGDHEGALASAREAARVFAGLANEHMEVFQPDLARAVTSLANKTAAAGDRASAVLLARQALQLQRDLVKHRPTASLPGLAGMLNNLAMHLTADGQPAEALAHVEEAATLYGRLAGEDPEAFLPEYALVLNNVANHRAVLGDLSGALAAGRESVAIRRELAAEQPAVHRRELAVSLANLAAHLNPAGEPEEGLSVATEAIALLRELVPDAPVLRSPLARALGALAANLNSTGSPKEALAAADESVVLLRRLVDEHSGAHRADLALALRNFGKLRGMNGDPEGAVSTAREALSVCRALALENPRAFEDDLVQGLGELARALARTGDHASAVEAHEECAAEFAEAHPSTARRVGVERSIFLLDCPDPLPSEGVRALVSFLGRDAGLEPEDGPDLVTVRARRALRAHGDRQEVREAWEAETHGPAPDWLSLSAATLEAVGTWMFAPGWTTSRDLWSRYADTLAGEEAATALEELALLDPATAQQHAALREFVLDHGVTSAYDPLILSGQLAEWVGCESWAESRAYLQDHPRLLQVRPSPDTPLSHVAVLDVSRAEGMDAAYALVEDRDALQAYVERALEDGDGTSLMHAAAIEGQVFEDRLSSFAHAQVSMVLSGAAQGVEPEELADLIPRAPEEVRARLLREIAGLSVRYAEPYGEVWLRMIKALSGAA</sequence>
<dbReference type="SMART" id="SM00028">
    <property type="entry name" value="TPR"/>
    <property type="match status" value="9"/>
</dbReference>
<keyword evidence="3" id="KW-1185">Reference proteome</keyword>
<protein>
    <submittedName>
        <fullName evidence="2">Tetratricopeptide repeat protein</fullName>
    </submittedName>
</protein>
<dbReference type="Gene3D" id="1.25.40.10">
    <property type="entry name" value="Tetratricopeptide repeat domain"/>
    <property type="match status" value="4"/>
</dbReference>
<accession>A0ABY6PX49</accession>
<dbReference type="RefSeq" id="WP_265544741.1">
    <property type="nucleotide sequence ID" value="NZ_CP098740.1"/>
</dbReference>
<dbReference type="InterPro" id="IPR019734">
    <property type="entry name" value="TPR_rpt"/>
</dbReference>